<evidence type="ECO:0000313" key="1">
    <source>
        <dbReference type="EMBL" id="KAL3315264.1"/>
    </source>
</evidence>
<sequence length="106" mass="12330">MAKGVGKKRKIKTARATRSNVEMLHWKEAKEGAKQNESTFLKILPMMTHFQKNNLLQDRTSSCYSENFSPSMDSNYLVRERMVRPKTSVPKSSVAECLTWREYKEV</sequence>
<keyword evidence="2" id="KW-1185">Reference proteome</keyword>
<comment type="caution">
    <text evidence="1">The sequence shown here is derived from an EMBL/GenBank/DDBJ whole genome shotgun (WGS) entry which is preliminary data.</text>
</comment>
<proteinExistence type="predicted"/>
<dbReference type="Proteomes" id="UP001626550">
    <property type="component" value="Unassembled WGS sequence"/>
</dbReference>
<gene>
    <name evidence="1" type="ORF">Ciccas_006114</name>
</gene>
<dbReference type="EMBL" id="JBJKFK010000790">
    <property type="protein sequence ID" value="KAL3315264.1"/>
    <property type="molecule type" value="Genomic_DNA"/>
</dbReference>
<reference evidence="1 2" key="1">
    <citation type="submission" date="2024-11" db="EMBL/GenBank/DDBJ databases">
        <title>Adaptive evolution of stress response genes in parasites aligns with host niche diversity.</title>
        <authorList>
            <person name="Hahn C."/>
            <person name="Resl P."/>
        </authorList>
    </citation>
    <scope>NUCLEOTIDE SEQUENCE [LARGE SCALE GENOMIC DNA]</scope>
    <source>
        <strain evidence="1">EGGRZ-B1_66</strain>
        <tissue evidence="1">Body</tissue>
    </source>
</reference>
<name>A0ABD2Q6S2_9PLAT</name>
<accession>A0ABD2Q6S2</accession>
<protein>
    <submittedName>
        <fullName evidence="1">Uncharacterized protein</fullName>
    </submittedName>
</protein>
<evidence type="ECO:0000313" key="2">
    <source>
        <dbReference type="Proteomes" id="UP001626550"/>
    </source>
</evidence>
<organism evidence="1 2">
    <name type="scientific">Cichlidogyrus casuarinus</name>
    <dbReference type="NCBI Taxonomy" id="1844966"/>
    <lineage>
        <taxon>Eukaryota</taxon>
        <taxon>Metazoa</taxon>
        <taxon>Spiralia</taxon>
        <taxon>Lophotrochozoa</taxon>
        <taxon>Platyhelminthes</taxon>
        <taxon>Monogenea</taxon>
        <taxon>Monopisthocotylea</taxon>
        <taxon>Dactylogyridea</taxon>
        <taxon>Ancyrocephalidae</taxon>
        <taxon>Cichlidogyrus</taxon>
    </lineage>
</organism>
<dbReference type="AlphaFoldDB" id="A0ABD2Q6S2"/>